<accession>A0ACD5B8N2</accession>
<reference evidence="1" key="1">
    <citation type="submission" date="2023-10" db="EMBL/GenBank/DDBJ databases">
        <title>Whole genome sequencing of actinobacterial strain Amycolatopsis sp. (BCA-696) identifies the underlying plant growth-promoting genes.</title>
        <authorList>
            <person name="Gandham P."/>
            <person name="Vadla N."/>
            <person name="Saji A."/>
            <person name="Srinivas V."/>
            <person name="Ruperao P."/>
            <person name="Selvanayagam S."/>
            <person name="Saxena R.K."/>
            <person name="Rathore A."/>
            <person name="Gopalakrishnan S."/>
            <person name="Thakur V."/>
        </authorList>
    </citation>
    <scope>NUCLEOTIDE SEQUENCE</scope>
    <source>
        <strain evidence="1">BCA-696</strain>
    </source>
</reference>
<sequence length="250" mass="27357">MLTNERMVLVLDGASAFEPVDVSTALYVDYLAAAIQANLEEEHDVDLRTVVADAIRDTASRLGLHPGNSPSSTISLLRARESHIDLLCLGDSAIYYGADSDEVNMLTDARLSKLGIPEHKAYRERVAAGHGYDSRHRELLAALQREQRKRRNRAGGYWIAEADPDAALHAVVKTFPRKEISWAVLATDGAYSPMLHLGLANWARLAHGSEAELGNVLDICVAWEKRDDPNGRALPRAKVSDDKALAAVVL</sequence>
<name>A0ACD5B8N2_9PSEU</name>
<evidence type="ECO:0000313" key="2">
    <source>
        <dbReference type="Proteomes" id="UP001456344"/>
    </source>
</evidence>
<gene>
    <name evidence="1" type="ORF">LCL61_08705</name>
</gene>
<dbReference type="Proteomes" id="UP001456344">
    <property type="component" value="Chromosome"/>
</dbReference>
<proteinExistence type="predicted"/>
<organism evidence="1 2">
    <name type="scientific">Amycolatopsis coloradensis</name>
    <dbReference type="NCBI Taxonomy" id="76021"/>
    <lineage>
        <taxon>Bacteria</taxon>
        <taxon>Bacillati</taxon>
        <taxon>Actinomycetota</taxon>
        <taxon>Actinomycetes</taxon>
        <taxon>Pseudonocardiales</taxon>
        <taxon>Pseudonocardiaceae</taxon>
        <taxon>Amycolatopsis</taxon>
    </lineage>
</organism>
<protein>
    <submittedName>
        <fullName evidence="1">Protein phosphatase 2C domain-containing protein</fullName>
    </submittedName>
</protein>
<dbReference type="EMBL" id="CP150484">
    <property type="protein sequence ID" value="WYW15629.1"/>
    <property type="molecule type" value="Genomic_DNA"/>
</dbReference>
<evidence type="ECO:0000313" key="1">
    <source>
        <dbReference type="EMBL" id="WYW15629.1"/>
    </source>
</evidence>
<keyword evidence="2" id="KW-1185">Reference proteome</keyword>